<keyword evidence="1" id="KW-0472">Membrane</keyword>
<evidence type="ECO:0000259" key="2">
    <source>
        <dbReference type="Pfam" id="PF25278"/>
    </source>
</evidence>
<dbReference type="Proteomes" id="UP001153365">
    <property type="component" value="Unassembled WGS sequence"/>
</dbReference>
<evidence type="ECO:0000313" key="4">
    <source>
        <dbReference type="Proteomes" id="UP001153365"/>
    </source>
</evidence>
<dbReference type="Pfam" id="PF25278">
    <property type="entry name" value="DUF7872"/>
    <property type="match status" value="1"/>
</dbReference>
<feature type="transmembrane region" description="Helical" evidence="1">
    <location>
        <begin position="118"/>
        <end position="139"/>
    </location>
</feature>
<reference evidence="3" key="1">
    <citation type="submission" date="2022-06" db="EMBL/GenBank/DDBJ databases">
        <authorList>
            <consortium name="SYNGENTA / RWTH Aachen University"/>
        </authorList>
    </citation>
    <scope>NUCLEOTIDE SEQUENCE</scope>
</reference>
<dbReference type="AlphaFoldDB" id="A0AAV0BQ77"/>
<dbReference type="PANTHER" id="PTHR33339">
    <property type="entry name" value="LYSM DOMAIN-CONTAINING PROTEIN"/>
    <property type="match status" value="1"/>
</dbReference>
<dbReference type="EMBL" id="CALTRL010006081">
    <property type="protein sequence ID" value="CAH7689524.1"/>
    <property type="molecule type" value="Genomic_DNA"/>
</dbReference>
<evidence type="ECO:0000313" key="3">
    <source>
        <dbReference type="EMBL" id="CAH7689524.1"/>
    </source>
</evidence>
<dbReference type="InterPro" id="IPR057194">
    <property type="entry name" value="DUF7872"/>
</dbReference>
<sequence>MQKIPIEPKTWQELDIDNYLAKYPDGKSLTVLGYTLNQHVENFVCGIGETCSAGQPCNPIPGPTWQILYAVQNWNMVQNTLYDIVATAMSMAQSTTAAMVADLYHPSKRSPLWKWNEVFAIAGGIAALIASVVIIWPGTLLAMGIWYFISAVIATGDGVVGMEIMNYVKKDNPDPFQRWSEYSWYLGKWQTAAQGALNNMTDSVLASGISTPEGISGVLKNGSYFKHLEAKKFSDVQSEMSFAAAARVLTAIIQDYGGFVTVGEGCNDKGPNGAWADPDSISYCYPNKTMMNVIRQKKGKSVNTWYHGSLIKTSYNFTAEYITTQSWNCHILTNNSQLNPYNVTGVPTDRNQPCVINLPVCDTRIPAVHHAIKKHGTVKACREVAKLPI</sequence>
<dbReference type="PANTHER" id="PTHR33339:SF1">
    <property type="entry name" value="LYSM DOMAIN-CONTAINING PROTEIN"/>
    <property type="match status" value="1"/>
</dbReference>
<keyword evidence="1" id="KW-0812">Transmembrane</keyword>
<feature type="domain" description="DUF7872" evidence="2">
    <location>
        <begin position="171"/>
        <end position="389"/>
    </location>
</feature>
<organism evidence="3 4">
    <name type="scientific">Phakopsora pachyrhizi</name>
    <name type="common">Asian soybean rust disease fungus</name>
    <dbReference type="NCBI Taxonomy" id="170000"/>
    <lineage>
        <taxon>Eukaryota</taxon>
        <taxon>Fungi</taxon>
        <taxon>Dikarya</taxon>
        <taxon>Basidiomycota</taxon>
        <taxon>Pucciniomycotina</taxon>
        <taxon>Pucciniomycetes</taxon>
        <taxon>Pucciniales</taxon>
        <taxon>Phakopsoraceae</taxon>
        <taxon>Phakopsora</taxon>
    </lineage>
</organism>
<name>A0AAV0BQ77_PHAPC</name>
<proteinExistence type="predicted"/>
<protein>
    <recommendedName>
        <fullName evidence="2">DUF7872 domain-containing protein</fullName>
    </recommendedName>
</protein>
<accession>A0AAV0BQ77</accession>
<evidence type="ECO:0000256" key="1">
    <source>
        <dbReference type="SAM" id="Phobius"/>
    </source>
</evidence>
<keyword evidence="4" id="KW-1185">Reference proteome</keyword>
<gene>
    <name evidence="3" type="ORF">PPACK8108_LOCUS24607</name>
</gene>
<keyword evidence="1" id="KW-1133">Transmembrane helix</keyword>
<comment type="caution">
    <text evidence="3">The sequence shown here is derived from an EMBL/GenBank/DDBJ whole genome shotgun (WGS) entry which is preliminary data.</text>
</comment>